<dbReference type="OrthoDB" id="596403at2"/>
<dbReference type="PANTHER" id="PTHR30441:SF8">
    <property type="entry name" value="DUF748 DOMAIN-CONTAINING PROTEIN"/>
    <property type="match status" value="1"/>
</dbReference>
<proteinExistence type="predicted"/>
<dbReference type="InterPro" id="IPR052894">
    <property type="entry name" value="AsmA-related"/>
</dbReference>
<dbReference type="EMBL" id="SWBQ01000003">
    <property type="protein sequence ID" value="TKC05984.1"/>
    <property type="molecule type" value="Genomic_DNA"/>
</dbReference>
<dbReference type="RefSeq" id="WP_136836246.1">
    <property type="nucleotide sequence ID" value="NZ_SWBQ01000003.1"/>
</dbReference>
<accession>A0A4U1CGW6</accession>
<name>A0A4U1CGW6_9SPHI</name>
<keyword evidence="2" id="KW-1185">Reference proteome</keyword>
<evidence type="ECO:0000313" key="2">
    <source>
        <dbReference type="Proteomes" id="UP000307244"/>
    </source>
</evidence>
<dbReference type="GO" id="GO:0090313">
    <property type="term" value="P:regulation of protein targeting to membrane"/>
    <property type="evidence" value="ECO:0007669"/>
    <property type="project" value="TreeGrafter"/>
</dbReference>
<protein>
    <submittedName>
        <fullName evidence="1">Membrane assembly protein AsmA</fullName>
    </submittedName>
</protein>
<organism evidence="1 2">
    <name type="scientific">Pedobacter frigoris</name>
    <dbReference type="NCBI Taxonomy" id="2571272"/>
    <lineage>
        <taxon>Bacteria</taxon>
        <taxon>Pseudomonadati</taxon>
        <taxon>Bacteroidota</taxon>
        <taxon>Sphingobacteriia</taxon>
        <taxon>Sphingobacteriales</taxon>
        <taxon>Sphingobacteriaceae</taxon>
        <taxon>Pedobacter</taxon>
    </lineage>
</organism>
<sequence>MLKKVLIVLVILFAVLFVAAASIPLFFKKEIDLKVKSSINESINAKVDFKDLDLSLISSFPDLGIKINNLTIVGIDSFAKDTLANIKQLQLNLNFMSVIKGETYQINSILLDEPTILAKVLKSGKANWDITKPDSLASPSTDTAKTNFNVALQKYAIEGGNVTYDDASLGFFMQMKDLNHSGKGDFTQDLFKLQTQSDIAQLTVKYAGIPYLNKVKLNAELPIDMDMKNMKFSFAENKIQLNELLLSAVGYLAMPNETDMVMDFKFDAKQSELKNFLSLIPAIYSSNFKDMEASGKFAMDGTAKGTYNEKSLPAFNVNLSIENGKIKYPSLPSAINNIQVKSQINNPDGVIDHTVVNVPAFHMEFGQAPIDGRLLLKNPVTDPFLDMALKGKLDLKQLTAIFPMKDMTLSGILDADVQASGRKSSIDKGQYEAFKASGQMMASNFNYSGKNVPMPVSVPSVKMTFSPKNITLTGLTANVGKSDFKANGTVNNYLSYFFKKNQALQGNFNVSSGLIDVNELVGPPVKEEKAEKSNSKLSVFEVPGNIDFNLTANAGRILYDNYDISNAKGMLVVKDKTIYFKDMGMNMLDGKVNMNGSYATIDPKKPKVDIVFGIEKMDIQKAFTAFNTVKLLAPVAKFAKGVFSTNLKFNSDLDQNMMPVYSSINAEGLTNIIQAVLDGFEPLNKLASALSSDKFKKLELNNVLTKFKIKDGRLNVAPFDIKKEGVVMNVQGSNGLDQTMDYQLGLNVPRAMLGAKANETANAFIAKLNSKAGTNVAVSETVKVNAVLGGTMLKPTISLKYGAGDAKSEAKTVVNQAIADKKEELKAVAQAKVDTLKTQATEKVKNVVADKLKGFFKKKE</sequence>
<dbReference type="PANTHER" id="PTHR30441">
    <property type="entry name" value="DUF748 DOMAIN-CONTAINING PROTEIN"/>
    <property type="match status" value="1"/>
</dbReference>
<dbReference type="Proteomes" id="UP000307244">
    <property type="component" value="Unassembled WGS sequence"/>
</dbReference>
<evidence type="ECO:0000313" key="1">
    <source>
        <dbReference type="EMBL" id="TKC05984.1"/>
    </source>
</evidence>
<reference evidence="1 2" key="1">
    <citation type="submission" date="2019-04" db="EMBL/GenBank/DDBJ databases">
        <title>Pedobacter sp. RP-3-15 sp. nov., isolated from Arctic soil.</title>
        <authorList>
            <person name="Dahal R.H."/>
            <person name="Kim D.-U."/>
        </authorList>
    </citation>
    <scope>NUCLEOTIDE SEQUENCE [LARGE SCALE GENOMIC DNA]</scope>
    <source>
        <strain evidence="1 2">RP-3-15</strain>
    </source>
</reference>
<comment type="caution">
    <text evidence="1">The sequence shown here is derived from an EMBL/GenBank/DDBJ whole genome shotgun (WGS) entry which is preliminary data.</text>
</comment>
<dbReference type="AlphaFoldDB" id="A0A4U1CGW6"/>
<gene>
    <name evidence="1" type="ORF">FA047_11640</name>
</gene>
<dbReference type="GO" id="GO:0005886">
    <property type="term" value="C:plasma membrane"/>
    <property type="evidence" value="ECO:0007669"/>
    <property type="project" value="TreeGrafter"/>
</dbReference>